<gene>
    <name evidence="6" type="primary">Tprkb</name>
    <name evidence="6" type="ORF">GWK47_019309</name>
</gene>
<comment type="subcellular location">
    <subcellularLocation>
        <location evidence="1">Nucleus</location>
    </subcellularLocation>
</comment>
<dbReference type="Gene3D" id="3.30.2380.10">
    <property type="entry name" value="CGI121/TPRKB"/>
    <property type="match status" value="1"/>
</dbReference>
<evidence type="ECO:0000256" key="1">
    <source>
        <dbReference type="ARBA" id="ARBA00004123"/>
    </source>
</evidence>
<dbReference type="PANTHER" id="PTHR15840:SF10">
    <property type="entry name" value="EKC_KEOPS COMPLEX SUBUNIT TPRKB"/>
    <property type="match status" value="1"/>
</dbReference>
<accession>A0A8J4XQB6</accession>
<dbReference type="SUPFAM" id="SSF143870">
    <property type="entry name" value="PF0523-like"/>
    <property type="match status" value="1"/>
</dbReference>
<comment type="caution">
    <text evidence="6">The sequence shown here is derived from an EMBL/GenBank/DDBJ whole genome shotgun (WGS) entry which is preliminary data.</text>
</comment>
<organism evidence="6 7">
    <name type="scientific">Chionoecetes opilio</name>
    <name type="common">Atlantic snow crab</name>
    <name type="synonym">Cancer opilio</name>
    <dbReference type="NCBI Taxonomy" id="41210"/>
    <lineage>
        <taxon>Eukaryota</taxon>
        <taxon>Metazoa</taxon>
        <taxon>Ecdysozoa</taxon>
        <taxon>Arthropoda</taxon>
        <taxon>Crustacea</taxon>
        <taxon>Multicrustacea</taxon>
        <taxon>Malacostraca</taxon>
        <taxon>Eumalacostraca</taxon>
        <taxon>Eucarida</taxon>
        <taxon>Decapoda</taxon>
        <taxon>Pleocyemata</taxon>
        <taxon>Brachyura</taxon>
        <taxon>Eubrachyura</taxon>
        <taxon>Majoidea</taxon>
        <taxon>Majidae</taxon>
        <taxon>Chionoecetes</taxon>
    </lineage>
</organism>
<keyword evidence="4 5" id="KW-0539">Nucleus</keyword>
<protein>
    <submittedName>
        <fullName evidence="6">EKC/KEOPS complex subunit Tprkb</fullName>
    </submittedName>
</protein>
<dbReference type="Proteomes" id="UP000770661">
    <property type="component" value="Unassembled WGS sequence"/>
</dbReference>
<dbReference type="GO" id="GO:0005634">
    <property type="term" value="C:nucleus"/>
    <property type="evidence" value="ECO:0007669"/>
    <property type="project" value="UniProtKB-SubCell"/>
</dbReference>
<dbReference type="OrthoDB" id="329139at2759"/>
<dbReference type="InterPro" id="IPR013926">
    <property type="entry name" value="CGI121/TPRKB"/>
</dbReference>
<dbReference type="InterPro" id="IPR036504">
    <property type="entry name" value="CGI121/TPRKB_sf"/>
</dbReference>
<keyword evidence="3" id="KW-0819">tRNA processing</keyword>
<dbReference type="Pfam" id="PF08617">
    <property type="entry name" value="CGI-121"/>
    <property type="match status" value="1"/>
</dbReference>
<evidence type="ECO:0000256" key="3">
    <source>
        <dbReference type="ARBA" id="ARBA00022694"/>
    </source>
</evidence>
<reference evidence="6" key="1">
    <citation type="submission" date="2020-07" db="EMBL/GenBank/DDBJ databases">
        <title>The High-quality genome of the commercially important snow crab, Chionoecetes opilio.</title>
        <authorList>
            <person name="Jeong J.-H."/>
            <person name="Ryu S."/>
        </authorList>
    </citation>
    <scope>NUCLEOTIDE SEQUENCE</scope>
    <source>
        <strain evidence="6">MADBK_172401_WGS</strain>
        <tissue evidence="6">Digestive gland</tissue>
    </source>
</reference>
<evidence type="ECO:0000313" key="6">
    <source>
        <dbReference type="EMBL" id="KAG0712027.1"/>
    </source>
</evidence>
<dbReference type="EMBL" id="JACEEZ010022753">
    <property type="protein sequence ID" value="KAG0712027.1"/>
    <property type="molecule type" value="Genomic_DNA"/>
</dbReference>
<dbReference type="NCBIfam" id="NF011465">
    <property type="entry name" value="PRK14886.1-1"/>
    <property type="match status" value="1"/>
</dbReference>
<keyword evidence="7" id="KW-1185">Reference proteome</keyword>
<proteinExistence type="inferred from homology"/>
<dbReference type="GO" id="GO:0000408">
    <property type="term" value="C:EKC/KEOPS complex"/>
    <property type="evidence" value="ECO:0007669"/>
    <property type="project" value="TreeGrafter"/>
</dbReference>
<sequence>MDFSIALEDDRRTACQLLLFTEVENCVEVRKQILGGKVEASLLKPNLVVSPFQVAVAANRAVRVQALNKMATRSLYTEVIFNLSTKKNIGNALKTFGMGDEDKEVLAVVLGTEEEVEARAKKIKEQIKGKVTAISELATLTQESQVKELYKVTKEDLSVGSLLEAVVARMACRDFLTL</sequence>
<dbReference type="GO" id="GO:0005829">
    <property type="term" value="C:cytosol"/>
    <property type="evidence" value="ECO:0007669"/>
    <property type="project" value="TreeGrafter"/>
</dbReference>
<dbReference type="PANTHER" id="PTHR15840">
    <property type="entry name" value="CGI-121 FAMILY MEMBER"/>
    <property type="match status" value="1"/>
</dbReference>
<evidence type="ECO:0000256" key="5">
    <source>
        <dbReference type="RuleBase" id="RU004398"/>
    </source>
</evidence>
<dbReference type="GO" id="GO:0002949">
    <property type="term" value="P:tRNA threonylcarbamoyladenosine modification"/>
    <property type="evidence" value="ECO:0007669"/>
    <property type="project" value="TreeGrafter"/>
</dbReference>
<comment type="similarity">
    <text evidence="2 5">Belongs to the CGI121/TPRKB family.</text>
</comment>
<name>A0A8J4XQB6_CHIOP</name>
<dbReference type="AlphaFoldDB" id="A0A8J4XQB6"/>
<evidence type="ECO:0000256" key="2">
    <source>
        <dbReference type="ARBA" id="ARBA00005546"/>
    </source>
</evidence>
<evidence type="ECO:0000256" key="4">
    <source>
        <dbReference type="ARBA" id="ARBA00023242"/>
    </source>
</evidence>
<evidence type="ECO:0000313" key="7">
    <source>
        <dbReference type="Proteomes" id="UP000770661"/>
    </source>
</evidence>